<dbReference type="InterPro" id="IPR045214">
    <property type="entry name" value="Surf1/Surf4"/>
</dbReference>
<evidence type="ECO:0000256" key="5">
    <source>
        <dbReference type="ARBA" id="ARBA00023136"/>
    </source>
</evidence>
<keyword evidence="5 6" id="KW-0472">Membrane</keyword>
<feature type="transmembrane region" description="Helical" evidence="6">
    <location>
        <begin position="207"/>
        <end position="228"/>
    </location>
</feature>
<reference evidence="7 8" key="1">
    <citation type="submission" date="2024-02" db="EMBL/GenBank/DDBJ databases">
        <title>Full genome sequence of Sphingomonas kaistensis.</title>
        <authorList>
            <person name="Poletto B.L."/>
            <person name="Silva G."/>
            <person name="Galante D."/>
            <person name="Campos K.R."/>
            <person name="Santos M.B.N."/>
            <person name="Sacchi C.T."/>
        </authorList>
    </citation>
    <scope>NUCLEOTIDE SEQUENCE [LARGE SCALE GENOMIC DNA]</scope>
    <source>
        <strain evidence="7 8">MA4R</strain>
    </source>
</reference>
<proteinExistence type="inferred from homology"/>
<dbReference type="PANTHER" id="PTHR23427:SF2">
    <property type="entry name" value="SURFEIT LOCUS PROTEIN 1"/>
    <property type="match status" value="1"/>
</dbReference>
<comment type="subcellular location">
    <subcellularLocation>
        <location evidence="6">Cell membrane</location>
        <topology evidence="6">Multi-pass membrane protein</topology>
    </subcellularLocation>
    <subcellularLocation>
        <location evidence="1">Membrane</location>
    </subcellularLocation>
</comment>
<evidence type="ECO:0000256" key="3">
    <source>
        <dbReference type="ARBA" id="ARBA00022692"/>
    </source>
</evidence>
<dbReference type="Proteomes" id="UP001382935">
    <property type="component" value="Chromosome"/>
</dbReference>
<dbReference type="PANTHER" id="PTHR23427">
    <property type="entry name" value="SURFEIT LOCUS PROTEIN"/>
    <property type="match status" value="1"/>
</dbReference>
<evidence type="ECO:0000256" key="4">
    <source>
        <dbReference type="ARBA" id="ARBA00022989"/>
    </source>
</evidence>
<gene>
    <name evidence="7" type="ORF">V6R86_06605</name>
</gene>
<evidence type="ECO:0000313" key="7">
    <source>
        <dbReference type="EMBL" id="WWM70355.1"/>
    </source>
</evidence>
<comment type="similarity">
    <text evidence="2 6">Belongs to the SURF1 family.</text>
</comment>
<comment type="caution">
    <text evidence="6">Lacks conserved residue(s) required for the propagation of feature annotation.</text>
</comment>
<dbReference type="RefSeq" id="WP_338503039.1">
    <property type="nucleotide sequence ID" value="NZ_CP145607.1"/>
</dbReference>
<dbReference type="PROSITE" id="PS50895">
    <property type="entry name" value="SURF1"/>
    <property type="match status" value="1"/>
</dbReference>
<evidence type="ECO:0000313" key="8">
    <source>
        <dbReference type="Proteomes" id="UP001382935"/>
    </source>
</evidence>
<evidence type="ECO:0000256" key="1">
    <source>
        <dbReference type="ARBA" id="ARBA00004370"/>
    </source>
</evidence>
<name>A0ABZ2G0D1_9SPHN</name>
<dbReference type="CDD" id="cd06662">
    <property type="entry name" value="SURF1"/>
    <property type="match status" value="1"/>
</dbReference>
<protein>
    <recommendedName>
        <fullName evidence="6">SURF1-like protein</fullName>
    </recommendedName>
</protein>
<keyword evidence="8" id="KW-1185">Reference proteome</keyword>
<dbReference type="InterPro" id="IPR002994">
    <property type="entry name" value="Surf1/Shy1"/>
</dbReference>
<keyword evidence="4 6" id="KW-1133">Transmembrane helix</keyword>
<accession>A0ABZ2G0D1</accession>
<keyword evidence="3 6" id="KW-0812">Transmembrane</keyword>
<evidence type="ECO:0000256" key="6">
    <source>
        <dbReference type="RuleBase" id="RU363076"/>
    </source>
</evidence>
<dbReference type="Pfam" id="PF02104">
    <property type="entry name" value="SURF1"/>
    <property type="match status" value="1"/>
</dbReference>
<keyword evidence="6" id="KW-1003">Cell membrane</keyword>
<dbReference type="EMBL" id="CP145607">
    <property type="protein sequence ID" value="WWM70355.1"/>
    <property type="molecule type" value="Genomic_DNA"/>
</dbReference>
<sequence>MSAHRGKRWFLLALCGVFALLFAGLGVWQVERLRWKTDLIARVDARLAAEPVPLARGETFVGTDAEYLKVRVTGRFDHGKETLVDALTERGKGYWVLTPLRTAERTLLVNRGFVPSDRAKPATRAVGQIAGEVTVTGLIRLTEPGGRFLRANRPGADLWYSRDVAAIARARGFGRVEPFFLDADASPNPGGLPIGGLTVVRFRNSHLVYALTWFALSALSLFGLVLTWKSKHKRG</sequence>
<evidence type="ECO:0000256" key="2">
    <source>
        <dbReference type="ARBA" id="ARBA00007165"/>
    </source>
</evidence>
<organism evidence="7 8">
    <name type="scientific">Sphingomonas kaistensis</name>
    <dbReference type="NCBI Taxonomy" id="298708"/>
    <lineage>
        <taxon>Bacteria</taxon>
        <taxon>Pseudomonadati</taxon>
        <taxon>Pseudomonadota</taxon>
        <taxon>Alphaproteobacteria</taxon>
        <taxon>Sphingomonadales</taxon>
        <taxon>Sphingomonadaceae</taxon>
        <taxon>Sphingomonas</taxon>
    </lineage>
</organism>